<evidence type="ECO:0000313" key="1">
    <source>
        <dbReference type="EMBL" id="TWU64539.1"/>
    </source>
</evidence>
<protein>
    <submittedName>
        <fullName evidence="1">Uncharacterized protein</fullName>
    </submittedName>
</protein>
<dbReference type="AlphaFoldDB" id="A0A5C6FNJ6"/>
<accession>A0A5C6FNJ6</accession>
<organism evidence="1 2">
    <name type="scientific">Crateriforma conspicua</name>
    <dbReference type="NCBI Taxonomy" id="2527996"/>
    <lineage>
        <taxon>Bacteria</taxon>
        <taxon>Pseudomonadati</taxon>
        <taxon>Planctomycetota</taxon>
        <taxon>Planctomycetia</taxon>
        <taxon>Planctomycetales</taxon>
        <taxon>Planctomycetaceae</taxon>
        <taxon>Crateriforma</taxon>
    </lineage>
</organism>
<evidence type="ECO:0000313" key="2">
    <source>
        <dbReference type="Proteomes" id="UP000316476"/>
    </source>
</evidence>
<comment type="caution">
    <text evidence="1">The sequence shown here is derived from an EMBL/GenBank/DDBJ whole genome shotgun (WGS) entry which is preliminary data.</text>
</comment>
<reference evidence="1 2" key="1">
    <citation type="submission" date="2019-02" db="EMBL/GenBank/DDBJ databases">
        <title>Deep-cultivation of Planctomycetes and their phenomic and genomic characterization uncovers novel biology.</title>
        <authorList>
            <person name="Wiegand S."/>
            <person name="Jogler M."/>
            <person name="Boedeker C."/>
            <person name="Pinto D."/>
            <person name="Vollmers J."/>
            <person name="Rivas-Marin E."/>
            <person name="Kohn T."/>
            <person name="Peeters S.H."/>
            <person name="Heuer A."/>
            <person name="Rast P."/>
            <person name="Oberbeckmann S."/>
            <person name="Bunk B."/>
            <person name="Jeske O."/>
            <person name="Meyerdierks A."/>
            <person name="Storesund J.E."/>
            <person name="Kallscheuer N."/>
            <person name="Luecker S."/>
            <person name="Lage O.M."/>
            <person name="Pohl T."/>
            <person name="Merkel B.J."/>
            <person name="Hornburger P."/>
            <person name="Mueller R.-W."/>
            <person name="Bruemmer F."/>
            <person name="Labrenz M."/>
            <person name="Spormann A.M."/>
            <person name="Op Den Camp H."/>
            <person name="Overmann J."/>
            <person name="Amann R."/>
            <person name="Jetten M.S.M."/>
            <person name="Mascher T."/>
            <person name="Medema M.H."/>
            <person name="Devos D.P."/>
            <person name="Kaster A.-K."/>
            <person name="Ovreas L."/>
            <person name="Rohde M."/>
            <person name="Galperin M.Y."/>
            <person name="Jogler C."/>
        </authorList>
    </citation>
    <scope>NUCLEOTIDE SEQUENCE [LARGE SCALE GENOMIC DNA]</scope>
    <source>
        <strain evidence="1 2">V7</strain>
    </source>
</reference>
<dbReference type="EMBL" id="SJPZ01000001">
    <property type="protein sequence ID" value="TWU64539.1"/>
    <property type="molecule type" value="Genomic_DNA"/>
</dbReference>
<sequence length="110" mass="11925">MSHRVPRVAGCLFRSIRSCQASLRAFLFGFVAPSSLSPQKARYYGEQAGVSNDPAFTVRQKVSMAKETLTLLNQEAAAVSAAERRVSQMQIAALLVETATHGVAKQLNTK</sequence>
<proteinExistence type="predicted"/>
<gene>
    <name evidence="1" type="ORF">V7x_00830</name>
</gene>
<dbReference type="Proteomes" id="UP000316476">
    <property type="component" value="Unassembled WGS sequence"/>
</dbReference>
<name>A0A5C6FNJ6_9PLAN</name>